<dbReference type="PANTHER" id="PTHR11839">
    <property type="entry name" value="UDP/ADP-SUGAR PYROPHOSPHATASE"/>
    <property type="match status" value="1"/>
</dbReference>
<gene>
    <name evidence="4" type="primary">rppH</name>
    <name evidence="4" type="synonym">nudH</name>
    <name evidence="6" type="ORF">ACFQ14_09025</name>
</gene>
<dbReference type="Gene3D" id="3.90.79.10">
    <property type="entry name" value="Nucleoside Triphosphate Pyrophosphohydrolase"/>
    <property type="match status" value="1"/>
</dbReference>
<dbReference type="Pfam" id="PF00293">
    <property type="entry name" value="NUDIX"/>
    <property type="match status" value="1"/>
</dbReference>
<feature type="short sequence motif" description="Nudix box" evidence="4">
    <location>
        <begin position="49"/>
        <end position="70"/>
    </location>
</feature>
<dbReference type="InterPro" id="IPR000086">
    <property type="entry name" value="NUDIX_hydrolase_dom"/>
</dbReference>
<dbReference type="SUPFAM" id="SSF55811">
    <property type="entry name" value="Nudix"/>
    <property type="match status" value="1"/>
</dbReference>
<name>A0ABW3FDI5_9HYPH</name>
<dbReference type="GO" id="GO:0016787">
    <property type="term" value="F:hydrolase activity"/>
    <property type="evidence" value="ECO:0007669"/>
    <property type="project" value="UniProtKB-KW"/>
</dbReference>
<comment type="caution">
    <text evidence="6">The sequence shown here is derived from an EMBL/GenBank/DDBJ whole genome shotgun (WGS) entry which is preliminary data.</text>
</comment>
<dbReference type="InterPro" id="IPR015797">
    <property type="entry name" value="NUDIX_hydrolase-like_dom_sf"/>
</dbReference>
<keyword evidence="3 4" id="KW-0378">Hydrolase</keyword>
<dbReference type="EC" id="3.6.1.-" evidence="4"/>
<evidence type="ECO:0000256" key="4">
    <source>
        <dbReference type="HAMAP-Rule" id="MF_00298"/>
    </source>
</evidence>
<comment type="similarity">
    <text evidence="4">Belongs to the Nudix hydrolase family. RppH subfamily.</text>
</comment>
<keyword evidence="7" id="KW-1185">Reference proteome</keyword>
<proteinExistence type="inferred from homology"/>
<comment type="cofactor">
    <cofactor evidence="2">
        <name>Mg(2+)</name>
        <dbReference type="ChEBI" id="CHEBI:18420"/>
    </cofactor>
</comment>
<evidence type="ECO:0000259" key="5">
    <source>
        <dbReference type="PROSITE" id="PS51462"/>
    </source>
</evidence>
<dbReference type="PROSITE" id="PS00893">
    <property type="entry name" value="NUDIX_BOX"/>
    <property type="match status" value="1"/>
</dbReference>
<dbReference type="PROSITE" id="PS51462">
    <property type="entry name" value="NUDIX"/>
    <property type="match status" value="1"/>
</dbReference>
<dbReference type="InterPro" id="IPR020084">
    <property type="entry name" value="NUDIX_hydrolase_CS"/>
</dbReference>
<sequence>MNEPALPYRPNVGIMVLNAEGKVWIGRRKGATNGSEYENQPQLWQMPQGGVDEGEELMAAALRELYEETGIKSVRVLDKTEDWIRYDFPPEVLGKKFEKWAGQKQMWFVFRFIGDETEIQVNPPPDGHKPEFDTWRWEDMASLPDLIVPFKRGVYEKVVARFERWANLPA</sequence>
<feature type="domain" description="Nudix hydrolase" evidence="5">
    <location>
        <begin position="7"/>
        <end position="160"/>
    </location>
</feature>
<comment type="function">
    <text evidence="4">Accelerates the degradation of transcripts by removing pyrophosphate from the 5'-end of triphosphorylated RNA, leading to a more labile monophosphorylated state that can stimulate subsequent ribonuclease cleavage.</text>
</comment>
<dbReference type="HAMAP" id="MF_00298">
    <property type="entry name" value="Nudix_RppH"/>
    <property type="match status" value="1"/>
</dbReference>
<evidence type="ECO:0000256" key="2">
    <source>
        <dbReference type="ARBA" id="ARBA00001946"/>
    </source>
</evidence>
<dbReference type="NCBIfam" id="NF001938">
    <property type="entry name" value="PRK00714.1-5"/>
    <property type="match status" value="1"/>
</dbReference>
<evidence type="ECO:0000256" key="3">
    <source>
        <dbReference type="ARBA" id="ARBA00022801"/>
    </source>
</evidence>
<dbReference type="CDD" id="cd03671">
    <property type="entry name" value="NUDIX_Ap4A_hydrolase_plant_like"/>
    <property type="match status" value="1"/>
</dbReference>
<dbReference type="Proteomes" id="UP001597101">
    <property type="component" value="Unassembled WGS sequence"/>
</dbReference>
<protein>
    <recommendedName>
        <fullName evidence="4">RNA pyrophosphohydrolase</fullName>
        <ecNumber evidence="4">3.6.1.-</ecNumber>
    </recommendedName>
    <alternativeName>
        <fullName evidence="4">(Di)nucleoside polyphosphate hydrolase</fullName>
    </alternativeName>
</protein>
<dbReference type="RefSeq" id="WP_377212407.1">
    <property type="nucleotide sequence ID" value="NZ_JBHTJV010000009.1"/>
</dbReference>
<organism evidence="6 7">
    <name type="scientific">Pseudahrensia aquimaris</name>
    <dbReference type="NCBI Taxonomy" id="744461"/>
    <lineage>
        <taxon>Bacteria</taxon>
        <taxon>Pseudomonadati</taxon>
        <taxon>Pseudomonadota</taxon>
        <taxon>Alphaproteobacteria</taxon>
        <taxon>Hyphomicrobiales</taxon>
        <taxon>Ahrensiaceae</taxon>
        <taxon>Pseudahrensia</taxon>
    </lineage>
</organism>
<comment type="cofactor">
    <cofactor evidence="1">
        <name>Mn(2+)</name>
        <dbReference type="ChEBI" id="CHEBI:29035"/>
    </cofactor>
</comment>
<dbReference type="InterPro" id="IPR022927">
    <property type="entry name" value="RppH"/>
</dbReference>
<dbReference type="EMBL" id="JBHTJV010000009">
    <property type="protein sequence ID" value="MFD0916547.1"/>
    <property type="molecule type" value="Genomic_DNA"/>
</dbReference>
<accession>A0ABW3FDI5</accession>
<evidence type="ECO:0000313" key="6">
    <source>
        <dbReference type="EMBL" id="MFD0916547.1"/>
    </source>
</evidence>
<evidence type="ECO:0000313" key="7">
    <source>
        <dbReference type="Proteomes" id="UP001597101"/>
    </source>
</evidence>
<evidence type="ECO:0000256" key="1">
    <source>
        <dbReference type="ARBA" id="ARBA00001936"/>
    </source>
</evidence>
<reference evidence="7" key="1">
    <citation type="journal article" date="2019" name="Int. J. Syst. Evol. Microbiol.">
        <title>The Global Catalogue of Microorganisms (GCM) 10K type strain sequencing project: providing services to taxonomists for standard genome sequencing and annotation.</title>
        <authorList>
            <consortium name="The Broad Institute Genomics Platform"/>
            <consortium name="The Broad Institute Genome Sequencing Center for Infectious Disease"/>
            <person name="Wu L."/>
            <person name="Ma J."/>
        </authorList>
    </citation>
    <scope>NUCLEOTIDE SEQUENCE [LARGE SCALE GENOMIC DNA]</scope>
    <source>
        <strain evidence="7">CCUG 60023</strain>
    </source>
</reference>
<comment type="cofactor">
    <cofactor evidence="4">
        <name>a divalent metal cation</name>
        <dbReference type="ChEBI" id="CHEBI:60240"/>
    </cofactor>
</comment>
<dbReference type="InterPro" id="IPR020476">
    <property type="entry name" value="Nudix_hydrolase"/>
</dbReference>
<dbReference type="PRINTS" id="PR00502">
    <property type="entry name" value="NUDIXFAMILY"/>
</dbReference>
<dbReference type="PANTHER" id="PTHR11839:SF22">
    <property type="entry name" value="NUDIX HYDROLASE 26, CHLOROPLASTIC"/>
    <property type="match status" value="1"/>
</dbReference>